<dbReference type="KEGG" id="nal:B005_1712"/>
<protein>
    <submittedName>
        <fullName evidence="1">Uncharacterized protein</fullName>
    </submittedName>
</protein>
<name>J7LE02_NOCAA</name>
<dbReference type="EMBL" id="CP003788">
    <property type="protein sequence ID" value="AFR09645.1"/>
    <property type="molecule type" value="Genomic_DNA"/>
</dbReference>
<dbReference type="Proteomes" id="UP000003779">
    <property type="component" value="Chromosome"/>
</dbReference>
<dbReference type="RefSeq" id="WP_014912100.1">
    <property type="nucleotide sequence ID" value="NC_018524.1"/>
</dbReference>
<dbReference type="AlphaFoldDB" id="J7LE02"/>
<reference evidence="1 2" key="1">
    <citation type="journal article" date="2012" name="J. Bacteriol.">
        <title>Whole-Genome Sequence of Nocardiopsis alba Strain ATCC BAA-2165, Associated with Honeybees.</title>
        <authorList>
            <person name="Qiao J."/>
            <person name="Chen L."/>
            <person name="Li Y."/>
            <person name="Wang J."/>
            <person name="Zhang W."/>
            <person name="Chen S."/>
        </authorList>
    </citation>
    <scope>NUCLEOTIDE SEQUENCE [LARGE SCALE GENOMIC DNA]</scope>
    <source>
        <strain evidence="2">ATCC BAA-2165 / BE74</strain>
    </source>
</reference>
<dbReference type="STRING" id="1205910.B005_1712"/>
<organism evidence="1 2">
    <name type="scientific">Nocardiopsis alba (strain ATCC BAA-2165 / BE74)</name>
    <dbReference type="NCBI Taxonomy" id="1205910"/>
    <lineage>
        <taxon>Bacteria</taxon>
        <taxon>Bacillati</taxon>
        <taxon>Actinomycetota</taxon>
        <taxon>Actinomycetes</taxon>
        <taxon>Streptosporangiales</taxon>
        <taxon>Nocardiopsidaceae</taxon>
        <taxon>Nocardiopsis</taxon>
    </lineage>
</organism>
<gene>
    <name evidence="1" type="ordered locus">B005_1712</name>
</gene>
<sequence>MEDAVEAFGIQRFQSLQSSTREMTEIRQCPMQAAEVIGAGVFIFTENGQIRA</sequence>
<dbReference type="HOGENOM" id="CLU_3082348_0_0_11"/>
<reference evidence="2" key="2">
    <citation type="submission" date="2012-08" db="EMBL/GenBank/DDBJ databases">
        <title>Whole-genome sequence of Nocardiopsis alba strain ATCC BAA-2165 associated with honeybees.</title>
        <authorList>
            <person name="Qiao J."/>
            <person name="Chen L."/>
            <person name="Li Y."/>
            <person name="Wang J."/>
            <person name="Zhang W."/>
            <person name="Chen S."/>
        </authorList>
    </citation>
    <scope>NUCLEOTIDE SEQUENCE [LARGE SCALE GENOMIC DNA]</scope>
    <source>
        <strain evidence="2">ATCC BAA-2165 / BE74</strain>
    </source>
</reference>
<evidence type="ECO:0000313" key="2">
    <source>
        <dbReference type="Proteomes" id="UP000003779"/>
    </source>
</evidence>
<evidence type="ECO:0000313" key="1">
    <source>
        <dbReference type="EMBL" id="AFR09645.1"/>
    </source>
</evidence>
<accession>J7LE02</accession>
<proteinExistence type="predicted"/>